<protein>
    <submittedName>
        <fullName evidence="2">Alpha/beta fold hydrolase</fullName>
    </submittedName>
</protein>
<dbReference type="EMBL" id="WNXC01000002">
    <property type="protein sequence ID" value="MBB2149061.1"/>
    <property type="molecule type" value="Genomic_DNA"/>
</dbReference>
<dbReference type="SUPFAM" id="SSF53474">
    <property type="entry name" value="alpha/beta-Hydrolases"/>
    <property type="match status" value="1"/>
</dbReference>
<comment type="caution">
    <text evidence="2">The sequence shown here is derived from an EMBL/GenBank/DDBJ whole genome shotgun (WGS) entry which is preliminary data.</text>
</comment>
<organism evidence="2 3">
    <name type="scientific">Pedobacter gandavensis</name>
    <dbReference type="NCBI Taxonomy" id="2679963"/>
    <lineage>
        <taxon>Bacteria</taxon>
        <taxon>Pseudomonadati</taxon>
        <taxon>Bacteroidota</taxon>
        <taxon>Sphingobacteriia</taxon>
        <taxon>Sphingobacteriales</taxon>
        <taxon>Sphingobacteriaceae</taxon>
        <taxon>Pedobacter</taxon>
    </lineage>
</organism>
<reference evidence="2 3" key="1">
    <citation type="submission" date="2019-11" db="EMBL/GenBank/DDBJ databases">
        <title>Description of Pedobacter sp. LMG 31462T.</title>
        <authorList>
            <person name="Carlier A."/>
            <person name="Qi S."/>
            <person name="Vandamme P."/>
        </authorList>
    </citation>
    <scope>NUCLEOTIDE SEQUENCE [LARGE SCALE GENOMIC DNA]</scope>
    <source>
        <strain evidence="2 3">LMG 31462</strain>
    </source>
</reference>
<dbReference type="Gene3D" id="3.40.50.1820">
    <property type="entry name" value="alpha/beta hydrolase"/>
    <property type="match status" value="1"/>
</dbReference>
<evidence type="ECO:0000313" key="3">
    <source>
        <dbReference type="Proteomes" id="UP000636110"/>
    </source>
</evidence>
<proteinExistence type="predicted"/>
<dbReference type="PANTHER" id="PTHR46331">
    <property type="entry name" value="VALACYCLOVIR HYDROLASE"/>
    <property type="match status" value="1"/>
</dbReference>
<keyword evidence="3" id="KW-1185">Reference proteome</keyword>
<gene>
    <name evidence="2" type="ORF">GM920_09060</name>
</gene>
<dbReference type="PRINTS" id="PR00111">
    <property type="entry name" value="ABHYDROLASE"/>
</dbReference>
<dbReference type="Gene3D" id="2.60.120.260">
    <property type="entry name" value="Galactose-binding domain-like"/>
    <property type="match status" value="1"/>
</dbReference>
<keyword evidence="2" id="KW-0378">Hydrolase</keyword>
<dbReference type="RefSeq" id="WP_182956031.1">
    <property type="nucleotide sequence ID" value="NZ_WNXC01000002.1"/>
</dbReference>
<dbReference type="Proteomes" id="UP000636110">
    <property type="component" value="Unassembled WGS sequence"/>
</dbReference>
<dbReference type="GO" id="GO:0016787">
    <property type="term" value="F:hydrolase activity"/>
    <property type="evidence" value="ECO:0007669"/>
    <property type="project" value="UniProtKB-KW"/>
</dbReference>
<dbReference type="Pfam" id="PF00561">
    <property type="entry name" value="Abhydrolase_1"/>
    <property type="match status" value="1"/>
</dbReference>
<dbReference type="InterPro" id="IPR000073">
    <property type="entry name" value="AB_hydrolase_1"/>
</dbReference>
<sequence length="432" mass="48413">MLKLKLNIFAILFLATSINTYGQFFEIYQAVNVEKHKGKNFSLEGKIFYKDAITNSSWTVLAARSLNDKGQQQKATLYNDNASDYYKNGEWSPYELTGKIEKDAKYLGIGITVAGIGSYYVDDLKLFVKDGKDKIEIPMQNSGFENDSLTNWKSYNLDKNTKLILEKDIVSSGKQSLFIDNSSIEVAPKLGNNSKVGKYATINGIKLYYEIYGQGEPLLLLHGNNSSIGSFDNQLDVLSKKYMVIGLDSRGQGKSTGDTTKLTYELMAEDLNAFLEQLQLKNTNVLGWSDGGNIALILAMRHPDKVKKMAVMGTVLFNDERSVTAETNKLIRKQVKEMQEKGVAETNMDYRLKMLLLTEPNINPDALQKIQSPTLVMAGQHDVVKEKHTKLIAEKIPGSKLMIFKGADHEAPKKIPQLFNQTVLDFFEPAVK</sequence>
<name>A0ABR6EUX3_9SPHI</name>
<accession>A0ABR6EUX3</accession>
<evidence type="ECO:0000259" key="1">
    <source>
        <dbReference type="Pfam" id="PF00561"/>
    </source>
</evidence>
<evidence type="ECO:0000313" key="2">
    <source>
        <dbReference type="EMBL" id="MBB2149061.1"/>
    </source>
</evidence>
<dbReference type="PANTHER" id="PTHR46331:SF2">
    <property type="entry name" value="VALACYCLOVIR HYDROLASE"/>
    <property type="match status" value="1"/>
</dbReference>
<feature type="domain" description="AB hydrolase-1" evidence="1">
    <location>
        <begin position="217"/>
        <end position="341"/>
    </location>
</feature>
<dbReference type="InterPro" id="IPR029058">
    <property type="entry name" value="AB_hydrolase_fold"/>
</dbReference>